<dbReference type="EMBL" id="ML119711">
    <property type="protein sequence ID" value="RPA78432.1"/>
    <property type="molecule type" value="Genomic_DNA"/>
</dbReference>
<name>A0A3N4HX46_ASCIM</name>
<dbReference type="PROSITE" id="PS50097">
    <property type="entry name" value="BTB"/>
    <property type="match status" value="1"/>
</dbReference>
<dbReference type="Proteomes" id="UP000275078">
    <property type="component" value="Unassembled WGS sequence"/>
</dbReference>
<dbReference type="CDD" id="cd18186">
    <property type="entry name" value="BTB_POZ_ZBTB_KLHL-like"/>
    <property type="match status" value="1"/>
</dbReference>
<dbReference type="Gene3D" id="3.30.710.10">
    <property type="entry name" value="Potassium Channel Kv1.1, Chain A"/>
    <property type="match status" value="1"/>
</dbReference>
<dbReference type="PANTHER" id="PTHR47843">
    <property type="entry name" value="BTB DOMAIN-CONTAINING PROTEIN-RELATED"/>
    <property type="match status" value="1"/>
</dbReference>
<evidence type="ECO:0000313" key="3">
    <source>
        <dbReference type="Proteomes" id="UP000275078"/>
    </source>
</evidence>
<protein>
    <recommendedName>
        <fullName evidence="1">BTB domain-containing protein</fullName>
    </recommendedName>
</protein>
<dbReference type="Pfam" id="PF00651">
    <property type="entry name" value="BTB"/>
    <property type="match status" value="1"/>
</dbReference>
<dbReference type="InterPro" id="IPR011333">
    <property type="entry name" value="SKP1/BTB/POZ_sf"/>
</dbReference>
<organism evidence="2 3">
    <name type="scientific">Ascobolus immersus RN42</name>
    <dbReference type="NCBI Taxonomy" id="1160509"/>
    <lineage>
        <taxon>Eukaryota</taxon>
        <taxon>Fungi</taxon>
        <taxon>Dikarya</taxon>
        <taxon>Ascomycota</taxon>
        <taxon>Pezizomycotina</taxon>
        <taxon>Pezizomycetes</taxon>
        <taxon>Pezizales</taxon>
        <taxon>Ascobolaceae</taxon>
        <taxon>Ascobolus</taxon>
    </lineage>
</organism>
<reference evidence="2 3" key="1">
    <citation type="journal article" date="2018" name="Nat. Ecol. Evol.">
        <title>Pezizomycetes genomes reveal the molecular basis of ectomycorrhizal truffle lifestyle.</title>
        <authorList>
            <person name="Murat C."/>
            <person name="Payen T."/>
            <person name="Noel B."/>
            <person name="Kuo A."/>
            <person name="Morin E."/>
            <person name="Chen J."/>
            <person name="Kohler A."/>
            <person name="Krizsan K."/>
            <person name="Balestrini R."/>
            <person name="Da Silva C."/>
            <person name="Montanini B."/>
            <person name="Hainaut M."/>
            <person name="Levati E."/>
            <person name="Barry K.W."/>
            <person name="Belfiori B."/>
            <person name="Cichocki N."/>
            <person name="Clum A."/>
            <person name="Dockter R.B."/>
            <person name="Fauchery L."/>
            <person name="Guy J."/>
            <person name="Iotti M."/>
            <person name="Le Tacon F."/>
            <person name="Lindquist E.A."/>
            <person name="Lipzen A."/>
            <person name="Malagnac F."/>
            <person name="Mello A."/>
            <person name="Molinier V."/>
            <person name="Miyauchi S."/>
            <person name="Poulain J."/>
            <person name="Riccioni C."/>
            <person name="Rubini A."/>
            <person name="Sitrit Y."/>
            <person name="Splivallo R."/>
            <person name="Traeger S."/>
            <person name="Wang M."/>
            <person name="Zifcakova L."/>
            <person name="Wipf D."/>
            <person name="Zambonelli A."/>
            <person name="Paolocci F."/>
            <person name="Nowrousian M."/>
            <person name="Ottonello S."/>
            <person name="Baldrian P."/>
            <person name="Spatafora J.W."/>
            <person name="Henrissat B."/>
            <person name="Nagy L.G."/>
            <person name="Aury J.M."/>
            <person name="Wincker P."/>
            <person name="Grigoriev I.V."/>
            <person name="Bonfante P."/>
            <person name="Martin F.M."/>
        </authorList>
    </citation>
    <scope>NUCLEOTIDE SEQUENCE [LARGE SCALE GENOMIC DNA]</scope>
    <source>
        <strain evidence="2 3">RN42</strain>
    </source>
</reference>
<keyword evidence="3" id="KW-1185">Reference proteome</keyword>
<dbReference type="OrthoDB" id="6359816at2759"/>
<proteinExistence type="predicted"/>
<feature type="domain" description="BTB" evidence="1">
    <location>
        <begin position="52"/>
        <end position="110"/>
    </location>
</feature>
<dbReference type="InterPro" id="IPR000210">
    <property type="entry name" value="BTB/POZ_dom"/>
</dbReference>
<dbReference type="SUPFAM" id="SSF54695">
    <property type="entry name" value="POZ domain"/>
    <property type="match status" value="1"/>
</dbReference>
<sequence>MATKWQEIDLSVCRHFAKTFQSPMIQVIVGKPPSENDDKAKNFIPQRSYGLHIDKLEAASEYFKGLFSFNGKEMETKEIRLEDGFENSLDFDAFDAFVQFLYTGSFDGPEAGDRTSNDGDAHAVLAAYVWALADRLIANGLKAEALSKLRKRYDGHEAGRISTPNIAHIVQKLYGSSLRPYSPQQINEDGSNSVLCCSSACINHIASSVADKQGYCDGCWEAQNHIDGGYRNSTVRSITASYVGSRLSKYRDDPRFRELLRDYGEFSEDLVMSSLSSMSRSTMVSLHD</sequence>
<accession>A0A3N4HX46</accession>
<evidence type="ECO:0000313" key="2">
    <source>
        <dbReference type="EMBL" id="RPA78432.1"/>
    </source>
</evidence>
<evidence type="ECO:0000259" key="1">
    <source>
        <dbReference type="PROSITE" id="PS50097"/>
    </source>
</evidence>
<gene>
    <name evidence="2" type="ORF">BJ508DRAFT_416536</name>
</gene>
<dbReference type="AlphaFoldDB" id="A0A3N4HX46"/>